<evidence type="ECO:0000256" key="1">
    <source>
        <dbReference type="ARBA" id="ARBA00004651"/>
    </source>
</evidence>
<comment type="subcellular location">
    <subcellularLocation>
        <location evidence="1">Cell membrane</location>
        <topology evidence="1">Multi-pass membrane protein</topology>
    </subcellularLocation>
</comment>
<sequence>MLELSLFAIAAVLVVVGAWLAACDAALSVTSTRDLQEMAGEARSPGSLEGIANDLTGHVMVVQFGRILFETTAAVLLTIGLTRLLDWWWALVVAVAIMAVTSFVLVGTSPRAVGRAHARALLRLSASPIRALRVIFGPIATLVVTVGDRVTPGRQRETAFTSEEQLLSMVDEATTRAVLEEDDRELIHSIFEFNETFVREVMVPRTDMIVAEHDMTADEALRRFLDSGLSRMPVAGESLDEIEGILYLRDVVRSRTMRPDEHETARSLARVALFVPESKKADDTLAHMQVERVHVAMVVDEYGGIAGLVTLEDLIEELIGDIHDEHDRVGAEAVALADGTFVVSARLQIDELGDLFDMQLDDDDVDSVGGLLQKELGRIAEVGDVVEAHGLRLAVERLDGRGREAGRVRVERLAPAEVEAE</sequence>
<keyword evidence="7 9" id="KW-0129">CBS domain</keyword>
<dbReference type="RefSeq" id="WP_092501700.1">
    <property type="nucleotide sequence ID" value="NZ_LT629695.1"/>
</dbReference>
<keyword evidence="5" id="KW-0677">Repeat</keyword>
<dbReference type="Gene3D" id="3.30.465.10">
    <property type="match status" value="1"/>
</dbReference>
<dbReference type="GO" id="GO:0005886">
    <property type="term" value="C:plasma membrane"/>
    <property type="evidence" value="ECO:0007669"/>
    <property type="project" value="UniProtKB-SubCell"/>
</dbReference>
<dbReference type="SUPFAM" id="SSF56176">
    <property type="entry name" value="FAD-binding/transporter-associated domain-like"/>
    <property type="match status" value="1"/>
</dbReference>
<evidence type="ECO:0000313" key="14">
    <source>
        <dbReference type="EMBL" id="SDH15354.1"/>
    </source>
</evidence>
<keyword evidence="6 10" id="KW-1133">Transmembrane helix</keyword>
<dbReference type="Pfam" id="PF00571">
    <property type="entry name" value="CBS"/>
    <property type="match status" value="2"/>
</dbReference>
<feature type="transmembrane region" description="Helical" evidence="11">
    <location>
        <begin position="87"/>
        <end position="108"/>
    </location>
</feature>
<dbReference type="InterPro" id="IPR002550">
    <property type="entry name" value="CNNM"/>
</dbReference>
<reference evidence="15" key="1">
    <citation type="submission" date="2016-10" db="EMBL/GenBank/DDBJ databases">
        <authorList>
            <person name="Varghese N."/>
            <person name="Submissions S."/>
        </authorList>
    </citation>
    <scope>NUCLEOTIDE SEQUENCE [LARGE SCALE GENOMIC DNA]</scope>
    <source>
        <strain evidence="15">DSM 22002</strain>
    </source>
</reference>
<dbReference type="PANTHER" id="PTHR22777">
    <property type="entry name" value="HEMOLYSIN-RELATED"/>
    <property type="match status" value="1"/>
</dbReference>
<keyword evidence="3" id="KW-1003">Cell membrane</keyword>
<evidence type="ECO:0000256" key="10">
    <source>
        <dbReference type="PROSITE-ProRule" id="PRU01193"/>
    </source>
</evidence>
<dbReference type="CDD" id="cd04590">
    <property type="entry name" value="CBS_pair_CorC_HlyC_assoc"/>
    <property type="match status" value="1"/>
</dbReference>
<evidence type="ECO:0000256" key="6">
    <source>
        <dbReference type="ARBA" id="ARBA00022989"/>
    </source>
</evidence>
<organism evidence="14 15">
    <name type="scientific">Agrococcus jejuensis</name>
    <dbReference type="NCBI Taxonomy" id="399736"/>
    <lineage>
        <taxon>Bacteria</taxon>
        <taxon>Bacillati</taxon>
        <taxon>Actinomycetota</taxon>
        <taxon>Actinomycetes</taxon>
        <taxon>Micrococcales</taxon>
        <taxon>Microbacteriaceae</taxon>
        <taxon>Agrococcus</taxon>
    </lineage>
</organism>
<dbReference type="InterPro" id="IPR046342">
    <property type="entry name" value="CBS_dom_sf"/>
</dbReference>
<dbReference type="OrthoDB" id="110231at2"/>
<evidence type="ECO:0000256" key="7">
    <source>
        <dbReference type="ARBA" id="ARBA00023122"/>
    </source>
</evidence>
<dbReference type="InterPro" id="IPR016169">
    <property type="entry name" value="FAD-bd_PCMH_sub2"/>
</dbReference>
<dbReference type="Proteomes" id="UP000198822">
    <property type="component" value="Chromosome I"/>
</dbReference>
<name>A0A1G8A350_9MICO</name>
<evidence type="ECO:0000256" key="8">
    <source>
        <dbReference type="ARBA" id="ARBA00023136"/>
    </source>
</evidence>
<dbReference type="InterPro" id="IPR000644">
    <property type="entry name" value="CBS_dom"/>
</dbReference>
<dbReference type="InterPro" id="IPR036318">
    <property type="entry name" value="FAD-bd_PCMH-like_sf"/>
</dbReference>
<dbReference type="InterPro" id="IPR005170">
    <property type="entry name" value="Transptr-assoc_dom"/>
</dbReference>
<dbReference type="AlphaFoldDB" id="A0A1G8A350"/>
<protein>
    <submittedName>
        <fullName evidence="14">Hemolysin, contains CBS domains</fullName>
    </submittedName>
</protein>
<feature type="domain" description="CBS" evidence="12">
    <location>
        <begin position="202"/>
        <end position="264"/>
    </location>
</feature>
<feature type="domain" description="CNNM transmembrane" evidence="13">
    <location>
        <begin position="1"/>
        <end position="183"/>
    </location>
</feature>
<evidence type="ECO:0000259" key="12">
    <source>
        <dbReference type="PROSITE" id="PS51371"/>
    </source>
</evidence>
<dbReference type="EMBL" id="LT629695">
    <property type="protein sequence ID" value="SDH15354.1"/>
    <property type="molecule type" value="Genomic_DNA"/>
</dbReference>
<dbReference type="InterPro" id="IPR044751">
    <property type="entry name" value="Ion_transp-like_CBS"/>
</dbReference>
<dbReference type="Pfam" id="PF03471">
    <property type="entry name" value="CorC_HlyC"/>
    <property type="match status" value="1"/>
</dbReference>
<dbReference type="Pfam" id="PF01595">
    <property type="entry name" value="CNNM"/>
    <property type="match status" value="1"/>
</dbReference>
<dbReference type="SUPFAM" id="SSF54631">
    <property type="entry name" value="CBS-domain pair"/>
    <property type="match status" value="1"/>
</dbReference>
<proteinExistence type="inferred from homology"/>
<evidence type="ECO:0000256" key="9">
    <source>
        <dbReference type="PROSITE-ProRule" id="PRU00703"/>
    </source>
</evidence>
<evidence type="ECO:0000313" key="15">
    <source>
        <dbReference type="Proteomes" id="UP000198822"/>
    </source>
</evidence>
<evidence type="ECO:0000256" key="2">
    <source>
        <dbReference type="ARBA" id="ARBA00006337"/>
    </source>
</evidence>
<keyword evidence="8 10" id="KW-0472">Membrane</keyword>
<dbReference type="PANTHER" id="PTHR22777:SF32">
    <property type="entry name" value="UPF0053 INNER MEMBRANE PROTEIN YFJD"/>
    <property type="match status" value="1"/>
</dbReference>
<dbReference type="SMART" id="SM01091">
    <property type="entry name" value="CorC_HlyC"/>
    <property type="match status" value="1"/>
</dbReference>
<dbReference type="GO" id="GO:0050660">
    <property type="term" value="F:flavin adenine dinucleotide binding"/>
    <property type="evidence" value="ECO:0007669"/>
    <property type="project" value="InterPro"/>
</dbReference>
<dbReference type="Gene3D" id="3.10.580.10">
    <property type="entry name" value="CBS-domain"/>
    <property type="match status" value="1"/>
</dbReference>
<keyword evidence="15" id="KW-1185">Reference proteome</keyword>
<dbReference type="PROSITE" id="PS51846">
    <property type="entry name" value="CNNM"/>
    <property type="match status" value="1"/>
</dbReference>
<dbReference type="STRING" id="399736.SAMN04489720_0229"/>
<gene>
    <name evidence="14" type="ORF">SAMN04489720_0229</name>
</gene>
<evidence type="ECO:0000256" key="5">
    <source>
        <dbReference type="ARBA" id="ARBA00022737"/>
    </source>
</evidence>
<evidence type="ECO:0000256" key="3">
    <source>
        <dbReference type="ARBA" id="ARBA00022475"/>
    </source>
</evidence>
<feature type="domain" description="CBS" evidence="12">
    <location>
        <begin position="268"/>
        <end position="325"/>
    </location>
</feature>
<evidence type="ECO:0000256" key="11">
    <source>
        <dbReference type="SAM" id="Phobius"/>
    </source>
</evidence>
<evidence type="ECO:0000256" key="4">
    <source>
        <dbReference type="ARBA" id="ARBA00022692"/>
    </source>
</evidence>
<accession>A0A1G8A350</accession>
<dbReference type="PROSITE" id="PS51371">
    <property type="entry name" value="CBS"/>
    <property type="match status" value="2"/>
</dbReference>
<dbReference type="FunFam" id="3.10.580.10:FF:000002">
    <property type="entry name" value="Magnesium/cobalt efflux protein CorC"/>
    <property type="match status" value="1"/>
</dbReference>
<comment type="similarity">
    <text evidence="2">Belongs to the UPF0053 family.</text>
</comment>
<evidence type="ECO:0000259" key="13">
    <source>
        <dbReference type="PROSITE" id="PS51846"/>
    </source>
</evidence>
<keyword evidence="4 10" id="KW-0812">Transmembrane</keyword>